<feature type="transmembrane region" description="Helical" evidence="9">
    <location>
        <begin position="244"/>
        <end position="265"/>
    </location>
</feature>
<dbReference type="SUPFAM" id="SSF51206">
    <property type="entry name" value="cAMP-binding domain-like"/>
    <property type="match status" value="2"/>
</dbReference>
<feature type="transmembrane region" description="Helical" evidence="9">
    <location>
        <begin position="277"/>
        <end position="300"/>
    </location>
</feature>
<feature type="transmembrane region" description="Helical" evidence="9">
    <location>
        <begin position="403"/>
        <end position="421"/>
    </location>
</feature>
<evidence type="ECO:0000256" key="8">
    <source>
        <dbReference type="ARBA" id="ARBA00023159"/>
    </source>
</evidence>
<dbReference type="SUPFAM" id="SSF103473">
    <property type="entry name" value="MFS general substrate transporter"/>
    <property type="match status" value="1"/>
</dbReference>
<dbReference type="InterPro" id="IPR004667">
    <property type="entry name" value="ADP_ATP_car_bac_type"/>
</dbReference>
<dbReference type="InterPro" id="IPR036259">
    <property type="entry name" value="MFS_trans_sf"/>
</dbReference>
<feature type="transmembrane region" description="Helical" evidence="9">
    <location>
        <begin position="151"/>
        <end position="170"/>
    </location>
</feature>
<evidence type="ECO:0000313" key="11">
    <source>
        <dbReference type="EMBL" id="AYQ74460.1"/>
    </source>
</evidence>
<sequence length="1193" mass="132169">MKIFSGKARETAFFRSSEDKEEYVKVFVLFLYLLFVSAASTLGRTAADALFLSHFDSSWLSKMYLPQSAALILAGILFQRFGNRIRIDRLLYGLIPSIALLGMMSRVGVGMEQTWVLPVIYVAFDVFNFLMVVCFWQFAAFMLDQRKVKRTIGLVGSGGITGGIISGFGLKLVVPLVGTANLIWFYSALQLLALAAVFVLVRLSGNPAVVFSETSKGSQASANAKAKKRKAKDKQGLFESVPHLKYVAIMSAALILSLTFVDYQFKVILKGELTGEALAGFMGSFYGVAGLLALAVQVFVAGKLLTRFGVMMAILIFPVVLLTGSIGVLLVPVLAMSVLVKGSDKVIGDTINSSVNQLIMFPIPPEWRNKAKSFLDGIVRNGAKGLAAICLMVLSPILPAREFSWIIIGLLAICIAAAIKVKGAYLKTLLSTLQTNSVKLEEAELDLMDPASIQMLTGALQSPDKTQALYGFRALRGLDGFDLPPHLPALLGHASREVVMEALTYIESRKPEGLEKELIALLTASDSRVKSQAILTLAAYAKEEELERITGYLEETDMEVRSGAIAGLVKHYGIEGMFRAIGALKQLLESNDDKERTVVAALFGRIGMQGFYKPLIPLLQDPSPNVRRQALRSAGMLQVPELIVYLVPMLGHAVTRKDAIEALAAYDEKLLLPMLDSYFGCEPAPVHLPKVFERISTLPAFERLLTFYPSSGFEMRFRLLEALNRMLRNVRLTEKQTGTIRTLIMQEIEYYWEFSERLTGLTTNYGDVAEVAEQHRSVVVWRIFQLLAFVHDAYAIRSVYANWKEGDARQQANAMEAMDQLLQGPLRIEMAKIMEVKRDAAHTHRTERQLERQLIWLNEQNDSWLRQVIRYAVNPDESAELKEHMERIRTLRNYALFQGLTSRELSDLADKLTPASATRGAYIFKANDAENSLYLVRSGTVGIYQDGVKLAERKEGESFGQAGVLVRRGREADALAEEDCQLWRLDSDDFYEVMFDRSSIAIEMMKLLSRRLRSVLSRQRAAEATNSDEDQVNANKELGAAAMEVAAASQADGIDRPDSLLRRVLVLQKIELFSHLAEADLLLLAQMVDEVEYDAGETICQVGDYGDALFGIIEGTVRIHRDGMTLANLAEGDCFGEMAIIDSGPRSADCTATAPTVLLQLHKDQVFSLCFQNIEVLRSMIQVMGDRLKGMAG</sequence>
<evidence type="ECO:0000313" key="12">
    <source>
        <dbReference type="Proteomes" id="UP000269097"/>
    </source>
</evidence>
<feature type="domain" description="Cyclic nucleotide-binding" evidence="10">
    <location>
        <begin position="896"/>
        <end position="1011"/>
    </location>
</feature>
<protein>
    <recommendedName>
        <fullName evidence="9">ADP,ATP carrier protein</fullName>
    </recommendedName>
</protein>
<evidence type="ECO:0000256" key="4">
    <source>
        <dbReference type="ARBA" id="ARBA00022741"/>
    </source>
</evidence>
<dbReference type="AlphaFoldDB" id="A0A3G3K249"/>
<dbReference type="InterPro" id="IPR018490">
    <property type="entry name" value="cNMP-bd_dom_sf"/>
</dbReference>
<evidence type="ECO:0000256" key="2">
    <source>
        <dbReference type="ARBA" id="ARBA00022448"/>
    </source>
</evidence>
<dbReference type="GO" id="GO:0005524">
    <property type="term" value="F:ATP binding"/>
    <property type="evidence" value="ECO:0007669"/>
    <property type="project" value="UniProtKB-KW"/>
</dbReference>
<organism evidence="11 12">
    <name type="scientific">Cohnella candidum</name>
    <dbReference type="NCBI Taxonomy" id="2674991"/>
    <lineage>
        <taxon>Bacteria</taxon>
        <taxon>Bacillati</taxon>
        <taxon>Bacillota</taxon>
        <taxon>Bacilli</taxon>
        <taxon>Bacillales</taxon>
        <taxon>Paenibacillaceae</taxon>
        <taxon>Cohnella</taxon>
    </lineage>
</organism>
<reference evidence="11 12" key="1">
    <citation type="submission" date="2018-10" db="EMBL/GenBank/DDBJ databases">
        <title>Genome Sequence of Cohnella sp.</title>
        <authorList>
            <person name="Srinivasan S."/>
            <person name="Kim M.K."/>
        </authorList>
    </citation>
    <scope>NUCLEOTIDE SEQUENCE [LARGE SCALE GENOMIC DNA]</scope>
    <source>
        <strain evidence="11 12">18JY8-7</strain>
    </source>
</reference>
<dbReference type="GO" id="GO:0016020">
    <property type="term" value="C:membrane"/>
    <property type="evidence" value="ECO:0007669"/>
    <property type="project" value="UniProtKB-SubCell"/>
</dbReference>
<evidence type="ECO:0000259" key="10">
    <source>
        <dbReference type="PROSITE" id="PS50042"/>
    </source>
</evidence>
<keyword evidence="4 9" id="KW-0547">Nucleotide-binding</keyword>
<dbReference type="InterPro" id="IPR014710">
    <property type="entry name" value="RmlC-like_jellyroll"/>
</dbReference>
<feature type="transmembrane region" description="Helical" evidence="9">
    <location>
        <begin position="115"/>
        <end position="139"/>
    </location>
</feature>
<comment type="similarity">
    <text evidence="9">Belongs to the ADP/ATP translocase tlc family.</text>
</comment>
<name>A0A3G3K249_9BACL</name>
<feature type="transmembrane region" description="Helical" evidence="9">
    <location>
        <begin position="312"/>
        <end position="335"/>
    </location>
</feature>
<feature type="domain" description="Cyclic nucleotide-binding" evidence="10">
    <location>
        <begin position="1072"/>
        <end position="1187"/>
    </location>
</feature>
<dbReference type="Gene3D" id="1.25.10.10">
    <property type="entry name" value="Leucine-rich Repeat Variant"/>
    <property type="match status" value="2"/>
</dbReference>
<proteinExistence type="inferred from homology"/>
<keyword evidence="7 9" id="KW-0472">Membrane</keyword>
<dbReference type="GO" id="GO:0005952">
    <property type="term" value="C:cAMP-dependent protein kinase complex"/>
    <property type="evidence" value="ECO:0007669"/>
    <property type="project" value="InterPro"/>
</dbReference>
<dbReference type="CDD" id="cd00038">
    <property type="entry name" value="CAP_ED"/>
    <property type="match status" value="2"/>
</dbReference>
<feature type="transmembrane region" description="Helical" evidence="9">
    <location>
        <begin position="182"/>
        <end position="201"/>
    </location>
</feature>
<dbReference type="InterPro" id="IPR011989">
    <property type="entry name" value="ARM-like"/>
</dbReference>
<evidence type="ECO:0000256" key="7">
    <source>
        <dbReference type="ARBA" id="ARBA00023136"/>
    </source>
</evidence>
<dbReference type="SUPFAM" id="SSF48371">
    <property type="entry name" value="ARM repeat"/>
    <property type="match status" value="1"/>
</dbReference>
<evidence type="ECO:0000256" key="6">
    <source>
        <dbReference type="ARBA" id="ARBA00022989"/>
    </source>
</evidence>
<dbReference type="PROSITE" id="PS50042">
    <property type="entry name" value="CNMP_BINDING_3"/>
    <property type="match status" value="2"/>
</dbReference>
<gene>
    <name evidence="11" type="ORF">EAV92_18910</name>
</gene>
<comment type="subcellular location">
    <subcellularLocation>
        <location evidence="1 9">Membrane</location>
        <topology evidence="1 9">Multi-pass membrane protein</topology>
    </subcellularLocation>
</comment>
<feature type="transmembrane region" description="Helical" evidence="9">
    <location>
        <begin position="23"/>
        <end position="43"/>
    </location>
</feature>
<dbReference type="GO" id="GO:0005471">
    <property type="term" value="F:ATP:ADP antiporter activity"/>
    <property type="evidence" value="ECO:0007669"/>
    <property type="project" value="InterPro"/>
</dbReference>
<dbReference type="InterPro" id="IPR050503">
    <property type="entry name" value="cAMP-dep_PK_reg_su-like"/>
</dbReference>
<evidence type="ECO:0000256" key="5">
    <source>
        <dbReference type="ARBA" id="ARBA00022840"/>
    </source>
</evidence>
<dbReference type="PANTHER" id="PTHR11635">
    <property type="entry name" value="CAMP-DEPENDENT PROTEIN KINASE REGULATORY CHAIN"/>
    <property type="match status" value="1"/>
</dbReference>
<feature type="transmembrane region" description="Helical" evidence="9">
    <location>
        <begin position="63"/>
        <end position="78"/>
    </location>
</feature>
<keyword evidence="8" id="KW-0010">Activator</keyword>
<dbReference type="Pfam" id="PF03219">
    <property type="entry name" value="TLC"/>
    <property type="match status" value="1"/>
</dbReference>
<dbReference type="InterPro" id="IPR000595">
    <property type="entry name" value="cNMP-bd_dom"/>
</dbReference>
<keyword evidence="6 9" id="KW-1133">Transmembrane helix</keyword>
<dbReference type="GO" id="GO:0005829">
    <property type="term" value="C:cytosol"/>
    <property type="evidence" value="ECO:0007669"/>
    <property type="project" value="TreeGrafter"/>
</dbReference>
<dbReference type="Proteomes" id="UP000269097">
    <property type="component" value="Chromosome"/>
</dbReference>
<dbReference type="PANTHER" id="PTHR11635:SF152">
    <property type="entry name" value="CAMP-DEPENDENT PROTEIN KINASE TYPE I REGULATORY SUBUNIT-RELATED"/>
    <property type="match status" value="1"/>
</dbReference>
<dbReference type="Gene3D" id="2.60.120.10">
    <property type="entry name" value="Jelly Rolls"/>
    <property type="match status" value="2"/>
</dbReference>
<dbReference type="InterPro" id="IPR016024">
    <property type="entry name" value="ARM-type_fold"/>
</dbReference>
<keyword evidence="12" id="KW-1185">Reference proteome</keyword>
<evidence type="ECO:0000256" key="9">
    <source>
        <dbReference type="RuleBase" id="RU363121"/>
    </source>
</evidence>
<keyword evidence="3 9" id="KW-0812">Transmembrane</keyword>
<keyword evidence="5 9" id="KW-0067">ATP-binding</keyword>
<dbReference type="Pfam" id="PF00027">
    <property type="entry name" value="cNMP_binding"/>
    <property type="match status" value="2"/>
</dbReference>
<dbReference type="KEGG" id="coh:EAV92_18910"/>
<evidence type="ECO:0000256" key="3">
    <source>
        <dbReference type="ARBA" id="ARBA00022692"/>
    </source>
</evidence>
<dbReference type="RefSeq" id="WP_123042541.1">
    <property type="nucleotide sequence ID" value="NZ_CP033433.1"/>
</dbReference>
<evidence type="ECO:0000256" key="1">
    <source>
        <dbReference type="ARBA" id="ARBA00004141"/>
    </source>
</evidence>
<dbReference type="EMBL" id="CP033433">
    <property type="protein sequence ID" value="AYQ74460.1"/>
    <property type="molecule type" value="Genomic_DNA"/>
</dbReference>
<feature type="transmembrane region" description="Helical" evidence="9">
    <location>
        <begin position="90"/>
        <end position="109"/>
    </location>
</feature>
<dbReference type="SMART" id="SM00100">
    <property type="entry name" value="cNMP"/>
    <property type="match status" value="2"/>
</dbReference>
<dbReference type="Pfam" id="PF13646">
    <property type="entry name" value="HEAT_2"/>
    <property type="match status" value="2"/>
</dbReference>
<keyword evidence="2 9" id="KW-0813">Transport</keyword>
<accession>A0A3G3K249</accession>